<feature type="transmembrane region" description="Helical" evidence="1">
    <location>
        <begin position="29"/>
        <end position="53"/>
    </location>
</feature>
<keyword evidence="1" id="KW-1133">Transmembrane helix</keyword>
<evidence type="ECO:0000256" key="1">
    <source>
        <dbReference type="SAM" id="Phobius"/>
    </source>
</evidence>
<gene>
    <name evidence="2" type="ORF">HNR21_004908</name>
</gene>
<accession>A0A7W3N1X9</accession>
<reference evidence="2 3" key="1">
    <citation type="submission" date="2020-08" db="EMBL/GenBank/DDBJ databases">
        <title>Sequencing the genomes of 1000 actinobacteria strains.</title>
        <authorList>
            <person name="Klenk H.-P."/>
        </authorList>
    </citation>
    <scope>NUCLEOTIDE SEQUENCE [LARGE SCALE GENOMIC DNA]</scope>
    <source>
        <strain evidence="2 3">DSM 45823</strain>
    </source>
</reference>
<evidence type="ECO:0000313" key="2">
    <source>
        <dbReference type="EMBL" id="MBA9006026.1"/>
    </source>
</evidence>
<dbReference type="EMBL" id="JACJII010000001">
    <property type="protein sequence ID" value="MBA9006026.1"/>
    <property type="molecule type" value="Genomic_DNA"/>
</dbReference>
<comment type="caution">
    <text evidence="2">The sequence shown here is derived from an EMBL/GenBank/DDBJ whole genome shotgun (WGS) entry which is preliminary data.</text>
</comment>
<organism evidence="2 3">
    <name type="scientific">Thermomonospora cellulosilytica</name>
    <dbReference type="NCBI Taxonomy" id="1411118"/>
    <lineage>
        <taxon>Bacteria</taxon>
        <taxon>Bacillati</taxon>
        <taxon>Actinomycetota</taxon>
        <taxon>Actinomycetes</taxon>
        <taxon>Streptosporangiales</taxon>
        <taxon>Thermomonosporaceae</taxon>
        <taxon>Thermomonospora</taxon>
    </lineage>
</organism>
<keyword evidence="1" id="KW-0472">Membrane</keyword>
<name>A0A7W3N1X9_9ACTN</name>
<dbReference type="AlphaFoldDB" id="A0A7W3N1X9"/>
<sequence length="62" mass="6673">MLAVAAAIIFGLALLFDLADIQSDPFDYATLVTLGLLLLSLHLAGFGGTTASWRARSRSRHR</sequence>
<keyword evidence="1" id="KW-0812">Transmembrane</keyword>
<evidence type="ECO:0000313" key="3">
    <source>
        <dbReference type="Proteomes" id="UP000539313"/>
    </source>
</evidence>
<dbReference type="RefSeq" id="WP_182707069.1">
    <property type="nucleotide sequence ID" value="NZ_JACJII010000001.1"/>
</dbReference>
<protein>
    <submittedName>
        <fullName evidence="2">Uncharacterized protein</fullName>
    </submittedName>
</protein>
<keyword evidence="3" id="KW-1185">Reference proteome</keyword>
<proteinExistence type="predicted"/>
<dbReference type="Proteomes" id="UP000539313">
    <property type="component" value="Unassembled WGS sequence"/>
</dbReference>